<feature type="transmembrane region" description="Helical" evidence="10">
    <location>
        <begin position="197"/>
        <end position="225"/>
    </location>
</feature>
<dbReference type="NCBIfam" id="TIGR01494">
    <property type="entry name" value="ATPase_P-type"/>
    <property type="match status" value="1"/>
</dbReference>
<comment type="similarity">
    <text evidence="2 10">Belongs to the cation transport ATPase (P-type) (TC 3.A.3) family. Type IB subfamily.</text>
</comment>
<dbReference type="Gene3D" id="3.40.50.1000">
    <property type="entry name" value="HAD superfamily/HAD-like"/>
    <property type="match status" value="1"/>
</dbReference>
<dbReference type="InterPro" id="IPR027256">
    <property type="entry name" value="P-typ_ATPase_IB"/>
</dbReference>
<dbReference type="EC" id="3.6.3.-" evidence="11"/>
<protein>
    <submittedName>
        <fullName evidence="11">Heavy metal translocating P-type ATPase family protein</fullName>
        <ecNumber evidence="11">3.6.3.-</ecNumber>
    </submittedName>
</protein>
<dbReference type="Gene3D" id="3.40.1110.10">
    <property type="entry name" value="Calcium-transporting ATPase, cytoplasmic domain N"/>
    <property type="match status" value="1"/>
</dbReference>
<dbReference type="PROSITE" id="PS00154">
    <property type="entry name" value="ATPASE_E1_E2"/>
    <property type="match status" value="1"/>
</dbReference>
<gene>
    <name evidence="11" type="ORF">M094_3191</name>
</gene>
<dbReference type="InterPro" id="IPR023299">
    <property type="entry name" value="ATPase_P-typ_cyto_dom_N"/>
</dbReference>
<dbReference type="InterPro" id="IPR023298">
    <property type="entry name" value="ATPase_P-typ_TM_dom_sf"/>
</dbReference>
<dbReference type="GO" id="GO:0005524">
    <property type="term" value="F:ATP binding"/>
    <property type="evidence" value="ECO:0007669"/>
    <property type="project" value="UniProtKB-UniRule"/>
</dbReference>
<comment type="subcellular location">
    <subcellularLocation>
        <location evidence="10">Cell membrane</location>
    </subcellularLocation>
    <subcellularLocation>
        <location evidence="1">Membrane</location>
        <topology evidence="1">Multi-pass membrane protein</topology>
    </subcellularLocation>
</comment>
<dbReference type="InterPro" id="IPR018303">
    <property type="entry name" value="ATPase_P-typ_P_site"/>
</dbReference>
<feature type="transmembrane region" description="Helical" evidence="10">
    <location>
        <begin position="169"/>
        <end position="191"/>
    </location>
</feature>
<sequence length="564" mass="61674">MSNIITKAHPVPDMHSTGLRVVGAWLFAIVLILFSTVFVHVPYTREIQMVLAIPVLLFFGAPFYAGAWKGTRSGRNNIDRLVALTTSVAFLFSVFNTFFPDYWLGIGLEPHVYYGVAAVIIAFSLTGEFMEERARRNVSAAICRLGGWQHNAARVLPEKQRIDDRVAELFVPVILIISLLTFFIWVFFGGIDVVSHGLFAALSVLVVACPCAVGLATPVALAAGLNKAARNHILIRDTSALEQMRNVDVVVFDKTGTLTEGHPTVIGWLWAQGQEEHYKDVLLAAESTSDHPLAEAIVTALEGEEQVIPAHLDGFENITGKGVRVAYQGAEYWVGSHKLLKDYQANLSDILADMLTQYESDGNSIVYFGRENDLLAVIAIKDQLRVTSMEAIRELRIQDIEICMLTGDGERTASSVAGSLGIMRFVADAMPDDKEDFIHKLQLQGKTVAMVGDGVNDAQALSCADVSIAMGKGTDTLMDTAMITLRTSDLLLLPKVFRLSRQTVSLMYRNLFWAFIYNTVGIFVAAGVLYPVYDILLSPALAGAAMALSCVSVALSSLRLSSRF</sequence>
<keyword evidence="6 10" id="KW-0067">ATP-binding</keyword>
<evidence type="ECO:0000256" key="10">
    <source>
        <dbReference type="RuleBase" id="RU362081"/>
    </source>
</evidence>
<dbReference type="GO" id="GO:0005886">
    <property type="term" value="C:plasma membrane"/>
    <property type="evidence" value="ECO:0007669"/>
    <property type="project" value="UniProtKB-SubCell"/>
</dbReference>
<feature type="transmembrane region" description="Helical" evidence="10">
    <location>
        <begin position="21"/>
        <end position="41"/>
    </location>
</feature>
<dbReference type="GO" id="GO:0043682">
    <property type="term" value="F:P-type divalent copper transporter activity"/>
    <property type="evidence" value="ECO:0007669"/>
    <property type="project" value="TreeGrafter"/>
</dbReference>
<proteinExistence type="inferred from homology"/>
<evidence type="ECO:0000256" key="3">
    <source>
        <dbReference type="ARBA" id="ARBA00022692"/>
    </source>
</evidence>
<dbReference type="Gene3D" id="1.20.1110.10">
    <property type="entry name" value="Calcium-transporting ATPase, transmembrane domain"/>
    <property type="match status" value="1"/>
</dbReference>
<evidence type="ECO:0000256" key="1">
    <source>
        <dbReference type="ARBA" id="ARBA00004141"/>
    </source>
</evidence>
<dbReference type="PATRIC" id="fig|1339349.3.peg.98"/>
<dbReference type="SFLD" id="SFLDS00003">
    <property type="entry name" value="Haloacid_Dehalogenase"/>
    <property type="match status" value="1"/>
</dbReference>
<dbReference type="PANTHER" id="PTHR43520:SF8">
    <property type="entry name" value="P-TYPE CU(+) TRANSPORTER"/>
    <property type="match status" value="1"/>
</dbReference>
<dbReference type="GO" id="GO:0016887">
    <property type="term" value="F:ATP hydrolysis activity"/>
    <property type="evidence" value="ECO:0007669"/>
    <property type="project" value="InterPro"/>
</dbReference>
<keyword evidence="4 10" id="KW-0479">Metal-binding</keyword>
<dbReference type="RefSeq" id="WP_035448221.1">
    <property type="nucleotide sequence ID" value="NZ_JNHN01000004.1"/>
</dbReference>
<dbReference type="SUPFAM" id="SSF56784">
    <property type="entry name" value="HAD-like"/>
    <property type="match status" value="1"/>
</dbReference>
<dbReference type="PANTHER" id="PTHR43520">
    <property type="entry name" value="ATP7, ISOFORM B"/>
    <property type="match status" value="1"/>
</dbReference>
<evidence type="ECO:0000256" key="8">
    <source>
        <dbReference type="ARBA" id="ARBA00022989"/>
    </source>
</evidence>
<feature type="transmembrane region" description="Helical" evidence="10">
    <location>
        <begin position="47"/>
        <end position="68"/>
    </location>
</feature>
<dbReference type="SFLD" id="SFLDF00027">
    <property type="entry name" value="p-type_atpase"/>
    <property type="match status" value="1"/>
</dbReference>
<keyword evidence="7" id="KW-1278">Translocase</keyword>
<dbReference type="GO" id="GO:0055070">
    <property type="term" value="P:copper ion homeostasis"/>
    <property type="evidence" value="ECO:0007669"/>
    <property type="project" value="TreeGrafter"/>
</dbReference>
<keyword evidence="9 10" id="KW-0472">Membrane</keyword>
<dbReference type="InterPro" id="IPR036412">
    <property type="entry name" value="HAD-like_sf"/>
</dbReference>
<evidence type="ECO:0000256" key="6">
    <source>
        <dbReference type="ARBA" id="ARBA00022840"/>
    </source>
</evidence>
<keyword evidence="10" id="KW-1003">Cell membrane</keyword>
<dbReference type="PRINTS" id="PR00119">
    <property type="entry name" value="CATATPASE"/>
</dbReference>
<dbReference type="NCBIfam" id="TIGR01525">
    <property type="entry name" value="ATPase-IB_hvy"/>
    <property type="match status" value="1"/>
</dbReference>
<evidence type="ECO:0000256" key="4">
    <source>
        <dbReference type="ARBA" id="ARBA00022723"/>
    </source>
</evidence>
<dbReference type="PROSITE" id="PS01229">
    <property type="entry name" value="COF_2"/>
    <property type="match status" value="1"/>
</dbReference>
<feature type="transmembrane region" description="Helical" evidence="10">
    <location>
        <begin position="111"/>
        <end position="130"/>
    </location>
</feature>
<dbReference type="SUPFAM" id="SSF81665">
    <property type="entry name" value="Calcium ATPase, transmembrane domain M"/>
    <property type="match status" value="1"/>
</dbReference>
<dbReference type="EMBL" id="JNHN01000004">
    <property type="protein sequence ID" value="KDS64890.1"/>
    <property type="molecule type" value="Genomic_DNA"/>
</dbReference>
<dbReference type="InterPro" id="IPR023214">
    <property type="entry name" value="HAD_sf"/>
</dbReference>
<organism evidence="11 12">
    <name type="scientific">Bacteroides uniformis str. 3978 T3 ii</name>
    <dbReference type="NCBI Taxonomy" id="1339349"/>
    <lineage>
        <taxon>Bacteria</taxon>
        <taxon>Pseudomonadati</taxon>
        <taxon>Bacteroidota</taxon>
        <taxon>Bacteroidia</taxon>
        <taxon>Bacteroidales</taxon>
        <taxon>Bacteroidaceae</taxon>
        <taxon>Bacteroides</taxon>
    </lineage>
</organism>
<dbReference type="AlphaFoldDB" id="A0A078SVC2"/>
<keyword evidence="11" id="KW-0378">Hydrolase</keyword>
<keyword evidence="8 10" id="KW-1133">Transmembrane helix</keyword>
<dbReference type="InterPro" id="IPR001757">
    <property type="entry name" value="P_typ_ATPase"/>
</dbReference>
<evidence type="ECO:0000313" key="11">
    <source>
        <dbReference type="EMBL" id="KDS64890.1"/>
    </source>
</evidence>
<feature type="transmembrane region" description="Helical" evidence="10">
    <location>
        <begin position="536"/>
        <end position="558"/>
    </location>
</feature>
<evidence type="ECO:0000256" key="9">
    <source>
        <dbReference type="ARBA" id="ARBA00023136"/>
    </source>
</evidence>
<evidence type="ECO:0000256" key="7">
    <source>
        <dbReference type="ARBA" id="ARBA00022967"/>
    </source>
</evidence>
<keyword evidence="5 10" id="KW-0547">Nucleotide-binding</keyword>
<dbReference type="SFLD" id="SFLDG00002">
    <property type="entry name" value="C1.7:_P-type_atpase_like"/>
    <property type="match status" value="1"/>
</dbReference>
<accession>A0A078SVC2</accession>
<dbReference type="InterPro" id="IPR044492">
    <property type="entry name" value="P_typ_ATPase_HD_dom"/>
</dbReference>
<dbReference type="Pfam" id="PF00702">
    <property type="entry name" value="Hydrolase"/>
    <property type="match status" value="1"/>
</dbReference>
<name>A0A078SVC2_BACUN</name>
<evidence type="ECO:0000313" key="12">
    <source>
        <dbReference type="Proteomes" id="UP000028013"/>
    </source>
</evidence>
<dbReference type="GO" id="GO:0005507">
    <property type="term" value="F:copper ion binding"/>
    <property type="evidence" value="ECO:0007669"/>
    <property type="project" value="TreeGrafter"/>
</dbReference>
<evidence type="ECO:0000256" key="5">
    <source>
        <dbReference type="ARBA" id="ARBA00022741"/>
    </source>
</evidence>
<dbReference type="Proteomes" id="UP000028013">
    <property type="component" value="Unassembled WGS sequence"/>
</dbReference>
<evidence type="ECO:0000256" key="2">
    <source>
        <dbReference type="ARBA" id="ARBA00006024"/>
    </source>
</evidence>
<feature type="transmembrane region" description="Helical" evidence="10">
    <location>
        <begin position="80"/>
        <end position="99"/>
    </location>
</feature>
<comment type="caution">
    <text evidence="11">The sequence shown here is derived from an EMBL/GenBank/DDBJ whole genome shotgun (WGS) entry which is preliminary data.</text>
</comment>
<keyword evidence="3 10" id="KW-0812">Transmembrane</keyword>
<reference evidence="11 12" key="1">
    <citation type="submission" date="2014-04" db="EMBL/GenBank/DDBJ databases">
        <authorList>
            <person name="Sears C."/>
            <person name="Carroll K."/>
            <person name="Sack B.R."/>
            <person name="Qadri F."/>
            <person name="Myers L.L."/>
            <person name="Chung G.-T."/>
            <person name="Escheverria P."/>
            <person name="Fraser C.M."/>
            <person name="Sadzewicz L."/>
            <person name="Shefchek K.A."/>
            <person name="Tallon L."/>
            <person name="Das S.P."/>
            <person name="Daugherty S."/>
            <person name="Mongodin E.F."/>
        </authorList>
    </citation>
    <scope>NUCLEOTIDE SEQUENCE [LARGE SCALE GENOMIC DNA]</scope>
    <source>
        <strain evidence="11 12">3978 T3 ii</strain>
    </source>
</reference>
<feature type="transmembrane region" description="Helical" evidence="10">
    <location>
        <begin position="511"/>
        <end position="530"/>
    </location>
</feature>